<keyword evidence="1" id="KW-1133">Transmembrane helix</keyword>
<keyword evidence="4" id="KW-1185">Reference proteome</keyword>
<comment type="caution">
    <text evidence="3">The sequence shown here is derived from an EMBL/GenBank/DDBJ whole genome shotgun (WGS) entry which is preliminary data.</text>
</comment>
<feature type="transmembrane region" description="Helical" evidence="1">
    <location>
        <begin position="328"/>
        <end position="347"/>
    </location>
</feature>
<feature type="transmembrane region" description="Helical" evidence="1">
    <location>
        <begin position="167"/>
        <end position="184"/>
    </location>
</feature>
<feature type="transmembrane region" description="Helical" evidence="1">
    <location>
        <begin position="353"/>
        <end position="372"/>
    </location>
</feature>
<dbReference type="RefSeq" id="WP_201275286.1">
    <property type="nucleotide sequence ID" value="NZ_JACVDA010000007.1"/>
</dbReference>
<keyword evidence="3" id="KW-0808">Transferase</keyword>
<feature type="transmembrane region" description="Helical" evidence="1">
    <location>
        <begin position="219"/>
        <end position="235"/>
    </location>
</feature>
<proteinExistence type="predicted"/>
<sequence length="383" mass="45635">MIKIIFLILPFIIMFIPNRDYDLMSKEDTLVFKGIFSIIVILHHVSQVENNLPIIHYFANFGMYAVSVFFFISAYGMTKQVNLNREKYLKGFFKKRFFKLLLPIFIVTIIYIVLNILIFHKAYTISSIINVYKSGSSIINNGWYLNSILVIYLIFYFSFKFFKNIKISYLIFSFLIFVYIFVLKRIGFGIWWYNSMIGMIFGIYFEIFEEKIKRVLSTHFYKILLIISIWSFYIANNREYNIINMFSKMGIYTNYAIIQNILCLNFIIMILLISKKINFRELVIHKSFYYKKTKSIGKYNVNFIAESSKVYSKFVLIRNRVLSFLGKISFEMYMIHGLVMRILALYLKVDIVYLLTLFGLTIISSYLLNLLFKKLYIILNLNK</sequence>
<reference evidence="3 4" key="1">
    <citation type="submission" date="2020-09" db="EMBL/GenBank/DDBJ databases">
        <title>Parvimonas S3374 sp. nov.</title>
        <authorList>
            <person name="Buhl M."/>
        </authorList>
    </citation>
    <scope>NUCLEOTIDE SEQUENCE [LARGE SCALE GENOMIC DNA]</scope>
    <source>
        <strain evidence="3 4">S3374</strain>
    </source>
</reference>
<keyword evidence="1" id="KW-0812">Transmembrane</keyword>
<evidence type="ECO:0000313" key="4">
    <source>
        <dbReference type="Proteomes" id="UP000823123"/>
    </source>
</evidence>
<feature type="transmembrane region" description="Helical" evidence="1">
    <location>
        <begin position="54"/>
        <end position="76"/>
    </location>
</feature>
<evidence type="ECO:0000256" key="1">
    <source>
        <dbReference type="SAM" id="Phobius"/>
    </source>
</evidence>
<dbReference type="InterPro" id="IPR002656">
    <property type="entry name" value="Acyl_transf_3_dom"/>
</dbReference>
<keyword evidence="1" id="KW-0472">Membrane</keyword>
<dbReference type="EMBL" id="JACVDA010000007">
    <property type="protein sequence ID" value="MBK1468344.1"/>
    <property type="molecule type" value="Genomic_DNA"/>
</dbReference>
<feature type="transmembrane region" description="Helical" evidence="1">
    <location>
        <begin position="190"/>
        <end position="207"/>
    </location>
</feature>
<feature type="domain" description="Acyltransferase 3" evidence="2">
    <location>
        <begin position="32"/>
        <end position="369"/>
    </location>
</feature>
<accession>A0ABS1C8A6</accession>
<feature type="transmembrane region" description="Helical" evidence="1">
    <location>
        <begin position="143"/>
        <end position="162"/>
    </location>
</feature>
<keyword evidence="3" id="KW-0012">Acyltransferase</keyword>
<dbReference type="GO" id="GO:0016746">
    <property type="term" value="F:acyltransferase activity"/>
    <property type="evidence" value="ECO:0007669"/>
    <property type="project" value="UniProtKB-KW"/>
</dbReference>
<dbReference type="Proteomes" id="UP000823123">
    <property type="component" value="Unassembled WGS sequence"/>
</dbReference>
<feature type="transmembrane region" description="Helical" evidence="1">
    <location>
        <begin position="255"/>
        <end position="273"/>
    </location>
</feature>
<name>A0ABS1C8A6_9FIRM</name>
<protein>
    <submittedName>
        <fullName evidence="3">Acyltransferase family protein</fullName>
    </submittedName>
</protein>
<dbReference type="Pfam" id="PF01757">
    <property type="entry name" value="Acyl_transf_3"/>
    <property type="match status" value="1"/>
</dbReference>
<gene>
    <name evidence="3" type="ORF">IBJ83_03325</name>
</gene>
<evidence type="ECO:0000313" key="3">
    <source>
        <dbReference type="EMBL" id="MBK1468344.1"/>
    </source>
</evidence>
<organism evidence="3 4">
    <name type="scientific">Parvimonas parva</name>
    <dbReference type="NCBI Taxonomy" id="2769485"/>
    <lineage>
        <taxon>Bacteria</taxon>
        <taxon>Bacillati</taxon>
        <taxon>Bacillota</taxon>
        <taxon>Tissierellia</taxon>
        <taxon>Tissierellales</taxon>
        <taxon>Peptoniphilaceae</taxon>
        <taxon>Parvimonas</taxon>
    </lineage>
</organism>
<feature type="transmembrane region" description="Helical" evidence="1">
    <location>
        <begin position="97"/>
        <end position="123"/>
    </location>
</feature>
<evidence type="ECO:0000259" key="2">
    <source>
        <dbReference type="Pfam" id="PF01757"/>
    </source>
</evidence>